<dbReference type="PROSITE" id="PS50817">
    <property type="entry name" value="INTEIN_N_TER"/>
    <property type="match status" value="1"/>
</dbReference>
<accession>A0A646KEE4</accession>
<feature type="region of interest" description="Disordered" evidence="2">
    <location>
        <begin position="1064"/>
        <end position="1088"/>
    </location>
</feature>
<dbReference type="NCBIfam" id="TIGR03696">
    <property type="entry name" value="Rhs_assc_core"/>
    <property type="match status" value="1"/>
</dbReference>
<dbReference type="CDD" id="cd00081">
    <property type="entry name" value="Hint"/>
    <property type="match status" value="1"/>
</dbReference>
<dbReference type="PANTHER" id="PTHR32305:SF17">
    <property type="entry name" value="TRNA NUCLEASE WAPA"/>
    <property type="match status" value="1"/>
</dbReference>
<keyword evidence="5" id="KW-1185">Reference proteome</keyword>
<dbReference type="Pfam" id="PF25023">
    <property type="entry name" value="TEN_YD-shell"/>
    <property type="match status" value="1"/>
</dbReference>
<feature type="compositionally biased region" description="Polar residues" evidence="2">
    <location>
        <begin position="826"/>
        <end position="844"/>
    </location>
</feature>
<feature type="compositionally biased region" description="Low complexity" evidence="2">
    <location>
        <begin position="1312"/>
        <end position="1323"/>
    </location>
</feature>
<feature type="region of interest" description="Disordered" evidence="2">
    <location>
        <begin position="1"/>
        <end position="104"/>
    </location>
</feature>
<feature type="domain" description="Hint" evidence="3">
    <location>
        <begin position="2118"/>
        <end position="2223"/>
    </location>
</feature>
<dbReference type="InterPro" id="IPR050708">
    <property type="entry name" value="T6SS_VgrG/RHS"/>
</dbReference>
<dbReference type="EMBL" id="VCLA01000086">
    <property type="protein sequence ID" value="MQT00652.1"/>
    <property type="molecule type" value="Genomic_DNA"/>
</dbReference>
<feature type="compositionally biased region" description="Basic and acidic residues" evidence="2">
    <location>
        <begin position="404"/>
        <end position="413"/>
    </location>
</feature>
<evidence type="ECO:0000313" key="5">
    <source>
        <dbReference type="Proteomes" id="UP000419138"/>
    </source>
</evidence>
<dbReference type="InterPro" id="IPR031325">
    <property type="entry name" value="RHS_repeat"/>
</dbReference>
<feature type="compositionally biased region" description="Low complexity" evidence="2">
    <location>
        <begin position="77"/>
        <end position="104"/>
    </location>
</feature>
<dbReference type="SMART" id="SM00306">
    <property type="entry name" value="HintN"/>
    <property type="match status" value="1"/>
</dbReference>
<gene>
    <name evidence="4" type="ORF">FF041_10590</name>
</gene>
<feature type="region of interest" description="Disordered" evidence="2">
    <location>
        <begin position="2362"/>
        <end position="2381"/>
    </location>
</feature>
<dbReference type="Pfam" id="PF07591">
    <property type="entry name" value="PT-HINT"/>
    <property type="match status" value="1"/>
</dbReference>
<dbReference type="InterPro" id="IPR056823">
    <property type="entry name" value="TEN-like_YD-shell"/>
</dbReference>
<feature type="region of interest" description="Disordered" evidence="2">
    <location>
        <begin position="1633"/>
        <end position="1657"/>
    </location>
</feature>
<dbReference type="Pfam" id="PF05593">
    <property type="entry name" value="RHS_repeat"/>
    <property type="match status" value="1"/>
</dbReference>
<dbReference type="InterPro" id="IPR036844">
    <property type="entry name" value="Hint_dom_sf"/>
</dbReference>
<protein>
    <recommendedName>
        <fullName evidence="3">Hint domain-containing protein</fullName>
    </recommendedName>
</protein>
<dbReference type="GO" id="GO:0016539">
    <property type="term" value="P:intein-mediated protein splicing"/>
    <property type="evidence" value="ECO:0007669"/>
    <property type="project" value="InterPro"/>
</dbReference>
<reference evidence="4 5" key="1">
    <citation type="submission" date="2019-05" db="EMBL/GenBank/DDBJ databases">
        <title>Comparative genomics and metabolomics analyses of clavulanic acid producing Streptomyces species provides insight into specialized metabolism and evolution of beta-lactam biosynthetic gene clusters.</title>
        <authorList>
            <person name="Moore M.A."/>
            <person name="Cruz-Morales P."/>
            <person name="Barona Gomez F."/>
            <person name="Kapil T."/>
        </authorList>
    </citation>
    <scope>NUCLEOTIDE SEQUENCE [LARGE SCALE GENOMIC DNA]</scope>
    <source>
        <strain evidence="4 5">NRRL 5741</strain>
    </source>
</reference>
<name>A0A646KEE4_STRJU</name>
<evidence type="ECO:0000256" key="2">
    <source>
        <dbReference type="SAM" id="MobiDB-lite"/>
    </source>
</evidence>
<dbReference type="InterPro" id="IPR003587">
    <property type="entry name" value="Hint_dom_N"/>
</dbReference>
<feature type="compositionally biased region" description="Low complexity" evidence="2">
    <location>
        <begin position="1636"/>
        <end position="1657"/>
    </location>
</feature>
<feature type="compositionally biased region" description="Basic and acidic residues" evidence="2">
    <location>
        <begin position="1756"/>
        <end position="1767"/>
    </location>
</feature>
<dbReference type="Gene3D" id="2.180.10.10">
    <property type="entry name" value="RHS repeat-associated core"/>
    <property type="match status" value="2"/>
</dbReference>
<organism evidence="4 5">
    <name type="scientific">Streptomyces jumonjinensis</name>
    <dbReference type="NCBI Taxonomy" id="1945"/>
    <lineage>
        <taxon>Bacteria</taxon>
        <taxon>Bacillati</taxon>
        <taxon>Actinomycetota</taxon>
        <taxon>Actinomycetes</taxon>
        <taxon>Kitasatosporales</taxon>
        <taxon>Streptomycetaceae</taxon>
        <taxon>Streptomyces</taxon>
    </lineage>
</organism>
<evidence type="ECO:0000313" key="4">
    <source>
        <dbReference type="EMBL" id="MQT00652.1"/>
    </source>
</evidence>
<feature type="compositionally biased region" description="Basic and acidic residues" evidence="2">
    <location>
        <begin position="20"/>
        <end position="58"/>
    </location>
</feature>
<feature type="region of interest" description="Disordered" evidence="2">
    <location>
        <begin position="821"/>
        <end position="844"/>
    </location>
</feature>
<sequence length="2381" mass="254949">MSLLPTTALALPPSPTAAETGRETLDLESLSRERPVSGQTLERHLRSLKVDIPDDQERPPAGTATPPAPASGQITFPASGSPASGSPAASRAAGADGQPAAAPVGTLPVRLGQAEGLPAPTGTWTARVHDRALPVGQGVDGAVISVDAPTADAGPLSVTLDYAEFKNLYGADWGSRLRFVQFPDCYLTTPDDEACQAYEELETVNDTATETITATVDPAADGTATPAGATLREEGPAARAAAAAAGGSAVLGAVDSGAGAGGSFKATPLVSSGTWAAGGSSGAFTWAYPLTVPAPPAGPAPEVSFAYNSQTVDGRTAVTSPQASWIGEGWSYDPGHIERRYRSCEDDHKTLGSRTPNNTAKKDKTSDLCWVSDNAVMSLRGRTVELVQDTDATVPAGTKLFRPQQDDGTRVELKTGGTNADDNGEHWIVTTPDGAKHYYGLNKVGGGRADTDSVSTVPVFGNHPGEPCYEPSFADSRCGAGKQQAWRWGLDKVVDVHDNAMVIDWRQASNYYAVRKKHKTPEKYDRAAYPDLIEYGMRASDLTKPSARVDLVSAQRCLAKGTACDGANFDKTADPGAYRPWWDTPGSLNCKATSKLCSSFPSFWTRMRLSEIVTEAQRPGSTALQKVDSYKLHQSFPSKWYDTSPGLWLNAITRTGYGPGDTTGTLQHADGVSFAHYTVGSQSPLRKRLRDRQLPNLVPRNANDPRPAFTRPRIGAVATEHGGDIEVEYTGGCAVEPATDQGKDNTTCYPVRWSPDGDDKKPAKAWFNKYVVDSVTETDKVTTHGTPVRTSYGYSAPAWAKSEDEFTRSSLRTHSDWRGYRRGSVTKGSKVTTGEGSPQPQSYSVSRYFRGTGGEVMDSTGTEVLVADDAPQYAGTPAETITYDGTGGRVLKRTLNRPWSRQTAKRVREVEEGADPSSLLAHRTGIERTDAIQTVGTGWRAVRTVTTVDPVYGLPLTVESAVVKPTGTGTELSDHKCVEASYVHNTSRWLIGLPKERRTTATSCAGRDRADAATEVIEAERIGYDGQGYGADPDKGLVTSLTETDGDGTRYTVETTTSYDPLGRVRKVTQPGGGTTETQYTPGDAGGPLTSTKMINPLGHTSTTTYDPGRSLPLTVTDANGRVTRSEYDALGRLVKGWTPSRAGKSAVVEIRYQPAIATEDETRPPAVTTRTLKDDGSYSSQVSLYDGLGRLVQTQAEAHGPGRIVTDTTYNDHGLVAKQTSGYLAQGDPVPELFEVRSPTQVPRSTTTQYDGLERPVRQITNHGRSARFETRTSYGDTHTTVDPPGESTPAIRTETDALGRVTSVEHYTSTDRSGSRTTTYGYDKRGNRDEVNAPAGSVWSYKHNARGLVYETRDPDTGTSTTRYDSADRPVEVTNGRLQTIHTAYDLLGRVTSVREGDATKPVKEYTYDSLSGAVGKPVATIRNTASGSYVNRVTGYDTDYRPTGRETVIPDSSITKGVSGTYKYGYGYTSTGKPESVTLPAKGGLQAEKVITRYNEDGLAETTSGHAWYTTDITYSPFGEVLRSVSGAQPYRVWTTNFIDQHSGSLQRSVVDRETSGPHRISDSYYSYDTAGLISSSARRLTDAAGSTWDNQCFTYDVMGELAHAWTSSIAPAQNGTGCKSANGTVWGHRSDAAPSGGPVAAAPDAQTDATAPDPSLTAGLAANAPFAGTVSTGAASYRQSFTYDWLGNRATMTEHDPADSANTAKYTYAYGKQAGNGTNPTATVQPHTLTSVASTPAGRESSYGYDATGNTETRDFPGADRDQTLTWTAENRVDTVTENGVRITYVYDAEGNRVLENSPSGSTLYLGETELTTDAKGVIVRASRSYGQPGAPTVVRTAENGATSGHKRNVMLADHLGTANTAVEVHSGQSVTRRAYKPFGELRGTKPAQWPNKRGYLGVGIDDSTGLTHIGAREYDQTAGRFISADPLIDIGDPLQMNGYAYSNNSPISKSDPSGLAYMYEPSSGKATNGELRAVYYQINRDKGMNSHDAMNKAWDDWRARHAPPSQVNKKYVSIYPGLSIAADYPGAKKYIKFIRKDAIERKLWYNGPDPELPSYEKDLSGLQMRACHETGVCPGGKAQIFAKFFAQSMFFGVGMGRAARPGGKSKGSPCGSASSFTPGTKVLMADGTKKPIEDVKVGEKVLATDPETGETAAKAVTAEITSNGSKDLVRITLDLDGSDGKRATSITATDAHPFWVPELSAWIDATDLQAGQLLQTGGGTRVQITAVKRWTQQARVYNLTVADIHTYYVLAGATPILVHNADCGSTPAYDLTRPGPYAAESIPARSQSQRFTKAEKDEINRIGDWFGCHSCGASSPGRPNWTPDHQPVSRFVRPGASQRLYPHCGPCSNRQGGLVGHMPADGGVPNLSRSRGIPEE</sequence>
<evidence type="ECO:0000256" key="1">
    <source>
        <dbReference type="ARBA" id="ARBA00022737"/>
    </source>
</evidence>
<dbReference type="Proteomes" id="UP000419138">
    <property type="component" value="Unassembled WGS sequence"/>
</dbReference>
<proteinExistence type="predicted"/>
<comment type="caution">
    <text evidence="4">The sequence shown here is derived from an EMBL/GenBank/DDBJ whole genome shotgun (WGS) entry which is preliminary data.</text>
</comment>
<feature type="compositionally biased region" description="Low complexity" evidence="2">
    <location>
        <begin position="1"/>
        <end position="19"/>
    </location>
</feature>
<dbReference type="SUPFAM" id="SSF51294">
    <property type="entry name" value="Hedgehog/intein (Hint) domain"/>
    <property type="match status" value="1"/>
</dbReference>
<dbReference type="NCBIfam" id="TIGR01643">
    <property type="entry name" value="YD_repeat_2x"/>
    <property type="match status" value="1"/>
</dbReference>
<dbReference type="InterPro" id="IPR030934">
    <property type="entry name" value="Intein_C"/>
</dbReference>
<dbReference type="InterPro" id="IPR022385">
    <property type="entry name" value="Rhs_assc_core"/>
</dbReference>
<feature type="region of interest" description="Disordered" evidence="2">
    <location>
        <begin position="1307"/>
        <end position="1331"/>
    </location>
</feature>
<evidence type="ECO:0000259" key="3">
    <source>
        <dbReference type="SMART" id="SM00306"/>
    </source>
</evidence>
<dbReference type="PANTHER" id="PTHR32305">
    <property type="match status" value="1"/>
</dbReference>
<dbReference type="Gene3D" id="2.170.16.10">
    <property type="entry name" value="Hedgehog/Intein (Hint) domain"/>
    <property type="match status" value="1"/>
</dbReference>
<keyword evidence="1" id="KW-0677">Repeat</keyword>
<dbReference type="InterPro" id="IPR006530">
    <property type="entry name" value="YD"/>
</dbReference>
<feature type="region of interest" description="Disordered" evidence="2">
    <location>
        <begin position="1734"/>
        <end position="1767"/>
    </location>
</feature>
<dbReference type="PROSITE" id="PS50818">
    <property type="entry name" value="INTEIN_C_TER"/>
    <property type="match status" value="1"/>
</dbReference>
<dbReference type="InterPro" id="IPR006141">
    <property type="entry name" value="Intein_N"/>
</dbReference>
<feature type="region of interest" description="Disordered" evidence="2">
    <location>
        <begin position="400"/>
        <end position="423"/>
    </location>
</feature>